<evidence type="ECO:0000313" key="1">
    <source>
        <dbReference type="EMBL" id="CAD8127451.1"/>
    </source>
</evidence>
<reference evidence="1" key="1">
    <citation type="submission" date="2021-01" db="EMBL/GenBank/DDBJ databases">
        <authorList>
            <consortium name="Genoscope - CEA"/>
            <person name="William W."/>
        </authorList>
    </citation>
    <scope>NUCLEOTIDE SEQUENCE</scope>
</reference>
<keyword evidence="2" id="KW-1185">Reference proteome</keyword>
<comment type="caution">
    <text evidence="1">The sequence shown here is derived from an EMBL/GenBank/DDBJ whole genome shotgun (WGS) entry which is preliminary data.</text>
</comment>
<proteinExistence type="predicted"/>
<dbReference type="EMBL" id="CAJJDN010000176">
    <property type="protein sequence ID" value="CAD8127451.1"/>
    <property type="molecule type" value="Genomic_DNA"/>
</dbReference>
<sequence length="74" mass="8585">MTQKVSAIKNIHPKNPSNILQSKQSMERFLQNSLRYSKVSDQYFFDNLEGISDAINHFDDHFLNFSSSISTFIL</sequence>
<name>A0A8S1RGH3_9CILI</name>
<organism evidence="1 2">
    <name type="scientific">Paramecium sonneborni</name>
    <dbReference type="NCBI Taxonomy" id="65129"/>
    <lineage>
        <taxon>Eukaryota</taxon>
        <taxon>Sar</taxon>
        <taxon>Alveolata</taxon>
        <taxon>Ciliophora</taxon>
        <taxon>Intramacronucleata</taxon>
        <taxon>Oligohymenophorea</taxon>
        <taxon>Peniculida</taxon>
        <taxon>Parameciidae</taxon>
        <taxon>Paramecium</taxon>
    </lineage>
</organism>
<gene>
    <name evidence="1" type="ORF">PSON_ATCC_30995.1.T1760100</name>
</gene>
<dbReference type="Proteomes" id="UP000692954">
    <property type="component" value="Unassembled WGS sequence"/>
</dbReference>
<dbReference type="AlphaFoldDB" id="A0A8S1RGH3"/>
<protein>
    <submittedName>
        <fullName evidence="1">Uncharacterized protein</fullName>
    </submittedName>
</protein>
<evidence type="ECO:0000313" key="2">
    <source>
        <dbReference type="Proteomes" id="UP000692954"/>
    </source>
</evidence>
<accession>A0A8S1RGH3</accession>